<dbReference type="GO" id="GO:0009251">
    <property type="term" value="P:glucan catabolic process"/>
    <property type="evidence" value="ECO:0007669"/>
    <property type="project" value="TreeGrafter"/>
</dbReference>
<gene>
    <name evidence="3" type="ORF">BOTBODRAFT_168761</name>
</gene>
<dbReference type="STRING" id="930990.A0A067N0H0"/>
<name>A0A067N0H0_BOTB1</name>
<evidence type="ECO:0000313" key="3">
    <source>
        <dbReference type="EMBL" id="KDQ21503.1"/>
    </source>
</evidence>
<feature type="signal peptide" evidence="1">
    <location>
        <begin position="1"/>
        <end position="20"/>
    </location>
</feature>
<keyword evidence="4" id="KW-1185">Reference proteome</keyword>
<feature type="chain" id="PRO_5001641706" evidence="1">
    <location>
        <begin position="21"/>
        <end position="311"/>
    </location>
</feature>
<organism evidence="3 4">
    <name type="scientific">Botryobasidium botryosum (strain FD-172 SS1)</name>
    <dbReference type="NCBI Taxonomy" id="930990"/>
    <lineage>
        <taxon>Eukaryota</taxon>
        <taxon>Fungi</taxon>
        <taxon>Dikarya</taxon>
        <taxon>Basidiomycota</taxon>
        <taxon>Agaricomycotina</taxon>
        <taxon>Agaricomycetes</taxon>
        <taxon>Cantharellales</taxon>
        <taxon>Botryobasidiaceae</taxon>
        <taxon>Botryobasidium</taxon>
    </lineage>
</organism>
<dbReference type="HOGENOM" id="CLU_016972_1_1_1"/>
<evidence type="ECO:0000313" key="4">
    <source>
        <dbReference type="Proteomes" id="UP000027195"/>
    </source>
</evidence>
<accession>A0A067N0H0</accession>
<dbReference type="InterPro" id="IPR050546">
    <property type="entry name" value="Glycosyl_Hydrlase_16"/>
</dbReference>
<dbReference type="AlphaFoldDB" id="A0A067N0H0"/>
<sequence length="311" mass="33712">MRSPLALAALFAFAAARASAWTIADTFIGGDFLNAFDWETLDDPTHGRVNYVDQQTALDRNLTYIAGNQFIMRADSFNQVQSDGRGRDSVRIHSHSSYQNVVLVLDIEHMPVGCGTWPAFWTLSTDGTWPTGGEIDIIEGVNNIEQDLVSLHAAEGCQVTAVQPSGSFPCDPNIDGPDGGCGATLAGSANYGTNFNSEGGGWYAMQKAGDGISVWFWPRNGRVPNDVRNGQSSVNTDAWGTPAVKFTSNSDDMSQCFDTHEILFDLTFCGDYAGGVYEQSGCPSTCEDYVDNNPSAFQDAFWVINSLRAYT</sequence>
<keyword evidence="3" id="KW-0378">Hydrolase</keyword>
<dbReference type="CDD" id="cd02181">
    <property type="entry name" value="GH16_fungal_Lam16A_glucanase"/>
    <property type="match status" value="1"/>
</dbReference>
<dbReference type="InParanoid" id="A0A067N0H0"/>
<dbReference type="PANTHER" id="PTHR10963:SF24">
    <property type="entry name" value="GLYCOSIDASE C21B10.07-RELATED"/>
    <property type="match status" value="1"/>
</dbReference>
<dbReference type="Pfam" id="PF26113">
    <property type="entry name" value="GH16_XgeA"/>
    <property type="match status" value="1"/>
</dbReference>
<feature type="domain" description="GH16" evidence="2">
    <location>
        <begin position="36"/>
        <end position="281"/>
    </location>
</feature>
<dbReference type="Gene3D" id="2.60.120.200">
    <property type="match status" value="1"/>
</dbReference>
<evidence type="ECO:0000259" key="2">
    <source>
        <dbReference type="PROSITE" id="PS51762"/>
    </source>
</evidence>
<dbReference type="OrthoDB" id="192832at2759"/>
<dbReference type="PROSITE" id="PS51762">
    <property type="entry name" value="GH16_2"/>
    <property type="match status" value="1"/>
</dbReference>
<dbReference type="InterPro" id="IPR000757">
    <property type="entry name" value="Beta-glucanase-like"/>
</dbReference>
<dbReference type="EMBL" id="KL198016">
    <property type="protein sequence ID" value="KDQ21503.1"/>
    <property type="molecule type" value="Genomic_DNA"/>
</dbReference>
<dbReference type="InterPro" id="IPR013320">
    <property type="entry name" value="ConA-like_dom_sf"/>
</dbReference>
<dbReference type="SUPFAM" id="SSF49899">
    <property type="entry name" value="Concanavalin A-like lectins/glucanases"/>
    <property type="match status" value="1"/>
</dbReference>
<dbReference type="Proteomes" id="UP000027195">
    <property type="component" value="Unassembled WGS sequence"/>
</dbReference>
<evidence type="ECO:0000256" key="1">
    <source>
        <dbReference type="SAM" id="SignalP"/>
    </source>
</evidence>
<proteinExistence type="predicted"/>
<reference evidence="4" key="1">
    <citation type="journal article" date="2014" name="Proc. Natl. Acad. Sci. U.S.A.">
        <title>Extensive sampling of basidiomycete genomes demonstrates inadequacy of the white-rot/brown-rot paradigm for wood decay fungi.</title>
        <authorList>
            <person name="Riley R."/>
            <person name="Salamov A.A."/>
            <person name="Brown D.W."/>
            <person name="Nagy L.G."/>
            <person name="Floudas D."/>
            <person name="Held B.W."/>
            <person name="Levasseur A."/>
            <person name="Lombard V."/>
            <person name="Morin E."/>
            <person name="Otillar R."/>
            <person name="Lindquist E.A."/>
            <person name="Sun H."/>
            <person name="LaButti K.M."/>
            <person name="Schmutz J."/>
            <person name="Jabbour D."/>
            <person name="Luo H."/>
            <person name="Baker S.E."/>
            <person name="Pisabarro A.G."/>
            <person name="Walton J.D."/>
            <person name="Blanchette R.A."/>
            <person name="Henrissat B."/>
            <person name="Martin F."/>
            <person name="Cullen D."/>
            <person name="Hibbett D.S."/>
            <person name="Grigoriev I.V."/>
        </authorList>
    </citation>
    <scope>NUCLEOTIDE SEQUENCE [LARGE SCALE GENOMIC DNA]</scope>
    <source>
        <strain evidence="4">FD-172 SS1</strain>
    </source>
</reference>
<protein>
    <submittedName>
        <fullName evidence="3">Glycoside hydrolase family 16 protein</fullName>
    </submittedName>
</protein>
<dbReference type="GO" id="GO:0004553">
    <property type="term" value="F:hydrolase activity, hydrolyzing O-glycosyl compounds"/>
    <property type="evidence" value="ECO:0007669"/>
    <property type="project" value="InterPro"/>
</dbReference>
<dbReference type="PANTHER" id="PTHR10963">
    <property type="entry name" value="GLYCOSYL HYDROLASE-RELATED"/>
    <property type="match status" value="1"/>
</dbReference>
<keyword evidence="1" id="KW-0732">Signal</keyword>